<dbReference type="Pfam" id="PF14559">
    <property type="entry name" value="TPR_19"/>
    <property type="match status" value="1"/>
</dbReference>
<dbReference type="AlphaFoldDB" id="A0A371XI41"/>
<dbReference type="PROSITE" id="PS50293">
    <property type="entry name" value="TPR_REGION"/>
    <property type="match status" value="1"/>
</dbReference>
<dbReference type="RefSeq" id="WP_116622647.1">
    <property type="nucleotide sequence ID" value="NZ_QURN01000003.1"/>
</dbReference>
<organism evidence="7 8">
    <name type="scientific">Mesorhizobium denitrificans</name>
    <dbReference type="NCBI Taxonomy" id="2294114"/>
    <lineage>
        <taxon>Bacteria</taxon>
        <taxon>Pseudomonadati</taxon>
        <taxon>Pseudomonadota</taxon>
        <taxon>Alphaproteobacteria</taxon>
        <taxon>Hyphomicrobiales</taxon>
        <taxon>Phyllobacteriaceae</taxon>
        <taxon>Mesorhizobium</taxon>
    </lineage>
</organism>
<evidence type="ECO:0000313" key="8">
    <source>
        <dbReference type="Proteomes" id="UP000262379"/>
    </source>
</evidence>
<feature type="chain" id="PRO_5016629729" evidence="5">
    <location>
        <begin position="28"/>
        <end position="664"/>
    </location>
</feature>
<accession>A0A371XI41</accession>
<dbReference type="PANTHER" id="PTHR45586:SF1">
    <property type="entry name" value="LIPOPOLYSACCHARIDE ASSEMBLY PROTEIN B"/>
    <property type="match status" value="1"/>
</dbReference>
<evidence type="ECO:0000256" key="2">
    <source>
        <dbReference type="ARBA" id="ARBA00022803"/>
    </source>
</evidence>
<evidence type="ECO:0000256" key="4">
    <source>
        <dbReference type="SAM" id="MobiDB-lite"/>
    </source>
</evidence>
<dbReference type="InterPro" id="IPR018392">
    <property type="entry name" value="LysM"/>
</dbReference>
<dbReference type="Gene3D" id="1.25.40.10">
    <property type="entry name" value="Tetratricopeptide repeat domain"/>
    <property type="match status" value="2"/>
</dbReference>
<dbReference type="SMART" id="SM00257">
    <property type="entry name" value="LysM"/>
    <property type="match status" value="1"/>
</dbReference>
<dbReference type="EMBL" id="QURN01000003">
    <property type="protein sequence ID" value="RFC68879.1"/>
    <property type="molecule type" value="Genomic_DNA"/>
</dbReference>
<keyword evidence="1" id="KW-0677">Repeat</keyword>
<dbReference type="SMART" id="SM00028">
    <property type="entry name" value="TPR"/>
    <property type="match status" value="6"/>
</dbReference>
<dbReference type="Proteomes" id="UP000262379">
    <property type="component" value="Unassembled WGS sequence"/>
</dbReference>
<dbReference type="SUPFAM" id="SSF54106">
    <property type="entry name" value="LysM domain"/>
    <property type="match status" value="1"/>
</dbReference>
<dbReference type="InterPro" id="IPR019734">
    <property type="entry name" value="TPR_rpt"/>
</dbReference>
<comment type="caution">
    <text evidence="7">The sequence shown here is derived from an EMBL/GenBank/DDBJ whole genome shotgun (WGS) entry which is preliminary data.</text>
</comment>
<evidence type="ECO:0000256" key="3">
    <source>
        <dbReference type="PROSITE-ProRule" id="PRU00339"/>
    </source>
</evidence>
<evidence type="ECO:0000256" key="1">
    <source>
        <dbReference type="ARBA" id="ARBA00022737"/>
    </source>
</evidence>
<dbReference type="PANTHER" id="PTHR45586">
    <property type="entry name" value="TPR REPEAT-CONTAINING PROTEIN PA4667"/>
    <property type="match status" value="1"/>
</dbReference>
<feature type="repeat" description="TPR" evidence="3">
    <location>
        <begin position="39"/>
        <end position="72"/>
    </location>
</feature>
<sequence>MQQKRASWLLGLAAIAAFVPAGAPAFAKQSEPPVEVRSFSGSYLAARVAESDDDLDDAIAYYKRALSFQPDDAEIKQNLLLALISTGRFDEALPYAKALKTVPEAERFSRLALAIDDIRKKDFAGAQNMMKLALQSDVDALIAGLITAWSKYGAGDAKGAVSYLETLQGPDWYALFTSYHQALIEEAAGMKPKADETFGLTLDNVEQGPIAPGTYLRAAEAYAGFLAREGRKDDALAALDKADAFAPGRLPIEALRTQIKEGKEIRPLAPTAAAGISEALLNIGAALERDGGEPLVRLYLQYALALSPDNDLILMQLAEGAEQKQDAQAAIDLYTRVPATSPFKKLAETQVALNLADLDKQDEAVSHLKKILADDPNDMRTYLALGSVYASKENFRDAATLYDQAVEHLKNPTRDDWSIFYQRGIAYERIKEWPKAEPNFRKALELYPNQPQVLNYLGYSWIDMDMNLEEGLNLIRKAVDLRPSDGYIVDSLGWAYYKLGRYEEAVNELERAVSLKPEDPVLNDHLGDAYWRAGRQLEATFQWRHARDMKPEPDVLASVEKKLREGLPPIENKAAANSKDAPKPVEQPAPAPVPDKKTEAPAAQPTFPATSAQYVVQPGQSLWSIAVDKLGNGERYREILNLNPQLRNPGQLTPGQQLILPIAD</sequence>
<evidence type="ECO:0000313" key="7">
    <source>
        <dbReference type="EMBL" id="RFC68879.1"/>
    </source>
</evidence>
<dbReference type="PROSITE" id="PS51782">
    <property type="entry name" value="LYSM"/>
    <property type="match status" value="1"/>
</dbReference>
<dbReference type="PROSITE" id="PS50005">
    <property type="entry name" value="TPR"/>
    <property type="match status" value="4"/>
</dbReference>
<feature type="repeat" description="TPR" evidence="3">
    <location>
        <begin position="486"/>
        <end position="519"/>
    </location>
</feature>
<feature type="signal peptide" evidence="5">
    <location>
        <begin position="1"/>
        <end position="27"/>
    </location>
</feature>
<name>A0A371XI41_9HYPH</name>
<gene>
    <name evidence="7" type="ORF">DY251_04440</name>
</gene>
<dbReference type="InterPro" id="IPR036779">
    <property type="entry name" value="LysM_dom_sf"/>
</dbReference>
<dbReference type="Gene3D" id="3.10.350.10">
    <property type="entry name" value="LysM domain"/>
    <property type="match status" value="1"/>
</dbReference>
<feature type="domain" description="LysM" evidence="6">
    <location>
        <begin position="612"/>
        <end position="660"/>
    </location>
</feature>
<keyword evidence="5" id="KW-0732">Signal</keyword>
<evidence type="ECO:0000256" key="5">
    <source>
        <dbReference type="SAM" id="SignalP"/>
    </source>
</evidence>
<dbReference type="CDD" id="cd00118">
    <property type="entry name" value="LysM"/>
    <property type="match status" value="1"/>
</dbReference>
<dbReference type="SUPFAM" id="SSF48452">
    <property type="entry name" value="TPR-like"/>
    <property type="match status" value="3"/>
</dbReference>
<reference evidence="8" key="1">
    <citation type="submission" date="2018-08" db="EMBL/GenBank/DDBJ databases">
        <authorList>
            <person name="Im W.T."/>
        </authorList>
    </citation>
    <scope>NUCLEOTIDE SEQUENCE [LARGE SCALE GENOMIC DNA]</scope>
    <source>
        <strain evidence="8">LA-28</strain>
    </source>
</reference>
<dbReference type="InterPro" id="IPR051012">
    <property type="entry name" value="CellSynth/LPSAsmb/PSIAsmb"/>
</dbReference>
<feature type="region of interest" description="Disordered" evidence="4">
    <location>
        <begin position="566"/>
        <end position="603"/>
    </location>
</feature>
<dbReference type="InterPro" id="IPR011990">
    <property type="entry name" value="TPR-like_helical_dom_sf"/>
</dbReference>
<feature type="repeat" description="TPR" evidence="3">
    <location>
        <begin position="417"/>
        <end position="450"/>
    </location>
</feature>
<proteinExistence type="predicted"/>
<feature type="repeat" description="TPR" evidence="3">
    <location>
        <begin position="379"/>
        <end position="412"/>
    </location>
</feature>
<dbReference type="Pfam" id="PF01476">
    <property type="entry name" value="LysM"/>
    <property type="match status" value="1"/>
</dbReference>
<protein>
    <submittedName>
        <fullName evidence="7">Tetratricopeptide repeat protein</fullName>
    </submittedName>
</protein>
<evidence type="ECO:0000259" key="6">
    <source>
        <dbReference type="PROSITE" id="PS51782"/>
    </source>
</evidence>
<dbReference type="Pfam" id="PF13414">
    <property type="entry name" value="TPR_11"/>
    <property type="match status" value="1"/>
</dbReference>
<keyword evidence="8" id="KW-1185">Reference proteome</keyword>
<keyword evidence="2 3" id="KW-0802">TPR repeat</keyword>
<dbReference type="Pfam" id="PF13432">
    <property type="entry name" value="TPR_16"/>
    <property type="match status" value="1"/>
</dbReference>